<dbReference type="RefSeq" id="XP_068361415.1">
    <property type="nucleotide sequence ID" value="XM_068492152.1"/>
</dbReference>
<reference evidence="9" key="1">
    <citation type="submission" date="2016-10" db="EMBL/GenBank/DDBJ databases">
        <authorList>
            <person name="Benchimol M."/>
            <person name="Almeida L.G."/>
            <person name="Vasconcelos A.T."/>
            <person name="Perreira-Neves A."/>
            <person name="Rosa I.A."/>
            <person name="Tasca T."/>
            <person name="Bogo M.R."/>
            <person name="de Souza W."/>
        </authorList>
    </citation>
    <scope>NUCLEOTIDE SEQUENCE [LARGE SCALE GENOMIC DNA]</scope>
    <source>
        <strain evidence="9">K</strain>
    </source>
</reference>
<dbReference type="FunFam" id="3.40.50.1010:FF:000002">
    <property type="entry name" value="Exonuclease 1, putative"/>
    <property type="match status" value="1"/>
</dbReference>
<dbReference type="AlphaFoldDB" id="A0A1J4KA23"/>
<dbReference type="InterPro" id="IPR044752">
    <property type="entry name" value="PIN-like_EXO1"/>
</dbReference>
<comment type="caution">
    <text evidence="9">The sequence shown here is derived from an EMBL/GenBank/DDBJ whole genome shotgun (WGS) entry which is preliminary data.</text>
</comment>
<evidence type="ECO:0000256" key="4">
    <source>
        <dbReference type="ARBA" id="ARBA00022801"/>
    </source>
</evidence>
<dbReference type="SUPFAM" id="SSF47807">
    <property type="entry name" value="5' to 3' exonuclease, C-terminal subdomain"/>
    <property type="match status" value="1"/>
</dbReference>
<dbReference type="OrthoDB" id="26491at2759"/>
<keyword evidence="2" id="KW-0540">Nuclease</keyword>
<keyword evidence="10" id="KW-1185">Reference proteome</keyword>
<evidence type="ECO:0000259" key="7">
    <source>
        <dbReference type="SMART" id="SM00484"/>
    </source>
</evidence>
<dbReference type="InterPro" id="IPR029060">
    <property type="entry name" value="PIN-like_dom_sf"/>
</dbReference>
<accession>A0A1J4KA23</accession>
<evidence type="ECO:0000313" key="10">
    <source>
        <dbReference type="Proteomes" id="UP000179807"/>
    </source>
</evidence>
<dbReference type="CDD" id="cd09901">
    <property type="entry name" value="H3TH_FEN1-like"/>
    <property type="match status" value="1"/>
</dbReference>
<proteinExistence type="predicted"/>
<dbReference type="Pfam" id="PF00867">
    <property type="entry name" value="XPG_I"/>
    <property type="match status" value="1"/>
</dbReference>
<dbReference type="InterPro" id="IPR006086">
    <property type="entry name" value="XPG-I_dom"/>
</dbReference>
<gene>
    <name evidence="9" type="ORF">TRFO_04880</name>
</gene>
<dbReference type="SMART" id="SM00485">
    <property type="entry name" value="XPGN"/>
    <property type="match status" value="1"/>
</dbReference>
<dbReference type="Proteomes" id="UP000179807">
    <property type="component" value="Unassembled WGS sequence"/>
</dbReference>
<dbReference type="Gene3D" id="1.10.150.20">
    <property type="entry name" value="5' to 3' exonuclease, C-terminal subdomain"/>
    <property type="match status" value="1"/>
</dbReference>
<dbReference type="PANTHER" id="PTHR11081">
    <property type="entry name" value="FLAP ENDONUCLEASE FAMILY MEMBER"/>
    <property type="match status" value="1"/>
</dbReference>
<dbReference type="InterPro" id="IPR019974">
    <property type="entry name" value="XPG_CS"/>
</dbReference>
<sequence>MGVQNLLPLLSAVSKRVSLTEFQGKRMAIDGFVWLHRASFRCAKDLVNNPGTDKFLPYVMNLIQKIISYGITPVVVFDGQQLPQKKHTNQKRHIERAEARSKAIELESMGMSDQAYSFYQKAVEITSATVFTWVQKLRENNIEYIVAPYEADAELAYLCRTSYVDCVLTEDSDLLAYQTPVTLFKFDAASMTVVMICYDDVLSHLGLTTDQFIGFCCYTGCDYIDHISKLGIQTALKLMRKYEDPFEILATLKEGDKYEIPENFEEQLKKAIITYHCQRVFDPRTKTLQTLSPIDSPQDFIGPDMSSEMLLQIVTCEIDTRTYAKLRPDPPTGPVSPYFKKRSTPNKAALQSNIGSGAGQSQNLALAMRLSKKIQEKENVREEKKSSSRFFEAYKSIEADEKQSGIHRSGVRSYLHLHNVET</sequence>
<dbReference type="EMBL" id="MLAK01000671">
    <property type="protein sequence ID" value="OHT08279.1"/>
    <property type="molecule type" value="Genomic_DNA"/>
</dbReference>
<dbReference type="InterPro" id="IPR006085">
    <property type="entry name" value="XPG_DNA_repair_N"/>
</dbReference>
<dbReference type="InterPro" id="IPR036279">
    <property type="entry name" value="5-3_exonuclease_C_sf"/>
</dbReference>
<organism evidence="9 10">
    <name type="scientific">Tritrichomonas foetus</name>
    <dbReference type="NCBI Taxonomy" id="1144522"/>
    <lineage>
        <taxon>Eukaryota</taxon>
        <taxon>Metamonada</taxon>
        <taxon>Parabasalia</taxon>
        <taxon>Tritrichomonadida</taxon>
        <taxon>Tritrichomonadidae</taxon>
        <taxon>Tritrichomonas</taxon>
    </lineage>
</organism>
<comment type="subcellular location">
    <subcellularLocation>
        <location evidence="1">Nucleus</location>
    </subcellularLocation>
</comment>
<dbReference type="GO" id="GO:0005634">
    <property type="term" value="C:nucleus"/>
    <property type="evidence" value="ECO:0007669"/>
    <property type="project" value="UniProtKB-SubCell"/>
</dbReference>
<dbReference type="VEuPathDB" id="TrichDB:TRFO_04880"/>
<keyword evidence="6" id="KW-0539">Nucleus</keyword>
<keyword evidence="3" id="KW-0227">DNA damage</keyword>
<dbReference type="GO" id="GO:0006281">
    <property type="term" value="P:DNA repair"/>
    <property type="evidence" value="ECO:0007669"/>
    <property type="project" value="UniProtKB-KW"/>
</dbReference>
<name>A0A1J4KA23_9EUKA</name>
<keyword evidence="5" id="KW-0234">DNA repair</keyword>
<dbReference type="SMART" id="SM00484">
    <property type="entry name" value="XPGI"/>
    <property type="match status" value="1"/>
</dbReference>
<dbReference type="PROSITE" id="PS00842">
    <property type="entry name" value="XPG_2"/>
    <property type="match status" value="1"/>
</dbReference>
<evidence type="ECO:0000256" key="6">
    <source>
        <dbReference type="ARBA" id="ARBA00023242"/>
    </source>
</evidence>
<dbReference type="PRINTS" id="PR00853">
    <property type="entry name" value="XPGRADSUPER"/>
</dbReference>
<evidence type="ECO:0000256" key="5">
    <source>
        <dbReference type="ARBA" id="ARBA00023204"/>
    </source>
</evidence>
<dbReference type="GO" id="GO:0017108">
    <property type="term" value="F:5'-flap endonuclease activity"/>
    <property type="evidence" value="ECO:0007669"/>
    <property type="project" value="TreeGrafter"/>
</dbReference>
<dbReference type="Pfam" id="PF00752">
    <property type="entry name" value="XPG_N"/>
    <property type="match status" value="1"/>
</dbReference>
<evidence type="ECO:0000256" key="2">
    <source>
        <dbReference type="ARBA" id="ARBA00022722"/>
    </source>
</evidence>
<evidence type="ECO:0000256" key="1">
    <source>
        <dbReference type="ARBA" id="ARBA00004123"/>
    </source>
</evidence>
<dbReference type="InterPro" id="IPR006084">
    <property type="entry name" value="XPG/Rad2"/>
</dbReference>
<evidence type="ECO:0000313" key="9">
    <source>
        <dbReference type="EMBL" id="OHT08279.1"/>
    </source>
</evidence>
<dbReference type="Gene3D" id="3.40.50.1010">
    <property type="entry name" value="5'-nuclease"/>
    <property type="match status" value="1"/>
</dbReference>
<keyword evidence="4" id="KW-0378">Hydrolase</keyword>
<dbReference type="GO" id="GO:0046872">
    <property type="term" value="F:metal ion binding"/>
    <property type="evidence" value="ECO:0007669"/>
    <property type="project" value="InterPro"/>
</dbReference>
<evidence type="ECO:0000256" key="3">
    <source>
        <dbReference type="ARBA" id="ARBA00022763"/>
    </source>
</evidence>
<feature type="domain" description="XPG N-terminal" evidence="8">
    <location>
        <begin position="1"/>
        <end position="99"/>
    </location>
</feature>
<feature type="domain" description="XPG-I" evidence="7">
    <location>
        <begin position="138"/>
        <end position="207"/>
    </location>
</feature>
<evidence type="ECO:0000259" key="8">
    <source>
        <dbReference type="SMART" id="SM00485"/>
    </source>
</evidence>
<dbReference type="PANTHER" id="PTHR11081:SF65">
    <property type="entry name" value="DNA DAMAGE-INDUCIBLE PROTEIN DIN7-RELATED"/>
    <property type="match status" value="1"/>
</dbReference>
<protein>
    <submittedName>
        <fullName evidence="9">XPG I-region family protein</fullName>
    </submittedName>
</protein>
<dbReference type="SUPFAM" id="SSF88723">
    <property type="entry name" value="PIN domain-like"/>
    <property type="match status" value="1"/>
</dbReference>
<dbReference type="CDD" id="cd09857">
    <property type="entry name" value="PIN_EXO1"/>
    <property type="match status" value="1"/>
</dbReference>
<dbReference type="GeneID" id="94826856"/>